<name>A0A6P8BM51_PYRGI</name>
<keyword evidence="11" id="KW-1185">Reference proteome</keyword>
<dbReference type="Gene3D" id="3.40.50.150">
    <property type="entry name" value="Vaccinia Virus protein VP39"/>
    <property type="match status" value="1"/>
</dbReference>
<dbReference type="Pfam" id="PF03781">
    <property type="entry name" value="FGE-sulfatase"/>
    <property type="match status" value="1"/>
</dbReference>
<keyword evidence="2" id="KW-0808">Transferase</keyword>
<dbReference type="NCBIfam" id="TIGR03439">
    <property type="entry name" value="methyl_EasF"/>
    <property type="match status" value="1"/>
</dbReference>
<dbReference type="GO" id="GO:0032259">
    <property type="term" value="P:methylation"/>
    <property type="evidence" value="ECO:0007669"/>
    <property type="project" value="UniProtKB-KW"/>
</dbReference>
<protein>
    <submittedName>
        <fullName evidence="12">Uncharacterized protein</fullName>
    </submittedName>
</protein>
<evidence type="ECO:0000256" key="6">
    <source>
        <dbReference type="ARBA" id="ARBA00037882"/>
    </source>
</evidence>
<dbReference type="Pfam" id="PF10017">
    <property type="entry name" value="Methyltransf_33"/>
    <property type="match status" value="2"/>
</dbReference>
<accession>A0A6P8BM51</accession>
<dbReference type="AlphaFoldDB" id="A0A6P8BM51"/>
<comment type="pathway">
    <text evidence="6">Amino-acid biosynthesis; ergothioneine biosynthesis.</text>
</comment>
<evidence type="ECO:0000256" key="5">
    <source>
        <dbReference type="ARBA" id="ARBA00023004"/>
    </source>
</evidence>
<dbReference type="Proteomes" id="UP000515153">
    <property type="component" value="Unplaced"/>
</dbReference>
<feature type="region of interest" description="Disordered" evidence="7">
    <location>
        <begin position="694"/>
        <end position="731"/>
    </location>
</feature>
<dbReference type="PANTHER" id="PTHR43397">
    <property type="entry name" value="ERGOTHIONEINE BIOSYNTHESIS PROTEIN 1"/>
    <property type="match status" value="1"/>
</dbReference>
<keyword evidence="5" id="KW-0408">Iron</keyword>
<dbReference type="PANTHER" id="PTHR43397:SF1">
    <property type="entry name" value="ERGOTHIONEINE BIOSYNTHESIS PROTEIN 1"/>
    <property type="match status" value="1"/>
</dbReference>
<evidence type="ECO:0000259" key="8">
    <source>
        <dbReference type="Pfam" id="PF03781"/>
    </source>
</evidence>
<evidence type="ECO:0000313" key="12">
    <source>
        <dbReference type="RefSeq" id="XP_030988383.1"/>
    </source>
</evidence>
<feature type="domain" description="Histidine-specific methyltransferase SAM-dependent" evidence="9">
    <location>
        <begin position="90"/>
        <end position="240"/>
    </location>
</feature>
<dbReference type="InterPro" id="IPR051128">
    <property type="entry name" value="EgtD_Methyltrsf_superfamily"/>
</dbReference>
<dbReference type="InterPro" id="IPR017805">
    <property type="entry name" value="SAM_MeTrfase_EasF-type_put"/>
</dbReference>
<dbReference type="InterPro" id="IPR042095">
    <property type="entry name" value="SUMF_sf"/>
</dbReference>
<feature type="domain" description="DinB-like" evidence="10">
    <location>
        <begin position="441"/>
        <end position="577"/>
    </location>
</feature>
<evidence type="ECO:0000313" key="11">
    <source>
        <dbReference type="Proteomes" id="UP000515153"/>
    </source>
</evidence>
<dbReference type="Pfam" id="PF12867">
    <property type="entry name" value="DinB_2"/>
    <property type="match status" value="1"/>
</dbReference>
<dbReference type="KEGG" id="pgri:PgNI_01802"/>
<reference evidence="12" key="1">
    <citation type="journal article" date="2019" name="Mol. Biol. Evol.">
        <title>Blast fungal genomes show frequent chromosomal changes, gene gains and losses, and effector gene turnover.</title>
        <authorList>
            <person name="Gomez Luciano L.B."/>
            <person name="Jason Tsai I."/>
            <person name="Chuma I."/>
            <person name="Tosa Y."/>
            <person name="Chen Y.H."/>
            <person name="Li J.Y."/>
            <person name="Li M.Y."/>
            <person name="Jade Lu M.Y."/>
            <person name="Nakayashiki H."/>
            <person name="Li W.H."/>
        </authorList>
    </citation>
    <scope>NUCLEOTIDE SEQUENCE</scope>
    <source>
        <strain evidence="12">NI907</strain>
    </source>
</reference>
<reference evidence="12" key="2">
    <citation type="submission" date="2019-10" db="EMBL/GenBank/DDBJ databases">
        <authorList>
            <consortium name="NCBI Genome Project"/>
        </authorList>
    </citation>
    <scope>NUCLEOTIDE SEQUENCE</scope>
    <source>
        <strain evidence="12">NI907</strain>
    </source>
</reference>
<dbReference type="GO" id="GO:0008168">
    <property type="term" value="F:methyltransferase activity"/>
    <property type="evidence" value="ECO:0007669"/>
    <property type="project" value="UniProtKB-KW"/>
</dbReference>
<feature type="domain" description="Histidine-specific methyltransferase SAM-dependent" evidence="9">
    <location>
        <begin position="256"/>
        <end position="414"/>
    </location>
</feature>
<dbReference type="InterPro" id="IPR005532">
    <property type="entry name" value="SUMF_dom"/>
</dbReference>
<evidence type="ECO:0000259" key="9">
    <source>
        <dbReference type="Pfam" id="PF10017"/>
    </source>
</evidence>
<proteinExistence type="predicted"/>
<keyword evidence="3" id="KW-0949">S-adenosyl-L-methionine</keyword>
<keyword evidence="4" id="KW-0560">Oxidoreductase</keyword>
<dbReference type="Gene3D" id="3.90.1580.10">
    <property type="entry name" value="paralog of FGE (formylglycine-generating enzyme)"/>
    <property type="match status" value="1"/>
</dbReference>
<evidence type="ECO:0000256" key="7">
    <source>
        <dbReference type="SAM" id="MobiDB-lite"/>
    </source>
</evidence>
<feature type="compositionally biased region" description="Low complexity" evidence="7">
    <location>
        <begin position="694"/>
        <end position="714"/>
    </location>
</feature>
<dbReference type="InterPro" id="IPR016187">
    <property type="entry name" value="CTDL_fold"/>
</dbReference>
<gene>
    <name evidence="12" type="ORF">PgNI_01802</name>
</gene>
<dbReference type="InterPro" id="IPR019257">
    <property type="entry name" value="MeTrfase_dom"/>
</dbReference>
<feature type="compositionally biased region" description="Polar residues" evidence="7">
    <location>
        <begin position="715"/>
        <end position="724"/>
    </location>
</feature>
<evidence type="ECO:0000256" key="3">
    <source>
        <dbReference type="ARBA" id="ARBA00022691"/>
    </source>
</evidence>
<sequence>MPAVAESGVLMSGGVAHQLKSFVGGFYDNENPLPKQKAVNGWDLSHGKHNGINGNFGNKNVNDYTPQPPDIIDIRGVAVESNLKGEILSSFLSTPGQRAMPTILLYDQRGLQIFEEITYLEEYYLTNDEISVLESSASEIARAIPDGSMVVELGSGNLRKVNLLLQAIDKAGKNVDYYALDLSKEELKRTLAQVPQYKHVRCHGLLGTYDDGREWLKEPTSLGRQKCVMSLGSSIGQSQNASLCLGAYYTYAFTVTTGNFRRDEASDFLRGFSEVLRPGDSMIIGVDSCSDPAKVYHAYNGKYWMDNSKGITHQFVLNGLVHANKILEQQAFKLDDWKVVGEYVYDEEGGRHQAWYSPIRDTWALGQLIPAGERVFVERSVKYSKPETEKLWQDAGMVEAGKWSVGQEYGVHVLTKPTTPFALTRREYASTTTPTMEDWKELWAKWDAVTRGMLPKKELLEKPIRLRNACIFYLGHIPTFLDIQLTKTTKEPATRPEDYAHIFERGVDPDVDNPELCHSHSEIPDEWPPASEIAEYQERVRSRVRSIYSRGVGNIPRNVARAIWVGFEHEVMHLETLLYMLLQSDRTLPPPGVVTPEFEKMAIEARAKRVPNQWFEIPATEIIIGLEDPEDSTDSNGHFGWDNEKPQRKARVGTFQAKARPITNQEYAAYMYENNVDKIPASWSAMNSNISTNGKNGANGHAASNGNGHAGSNGTYANGHSNGHGSKGDDDHIDAPPKCFLADKAVRTVFGLVPLENALDWPVFASYDELAGCASWMGGRIPTFEETKSIYAYAEVMRKKQAQNILAGTVPAVNGHLSNNGVEETPPSRGANLACEDGTSPSTQAEENLFIDLVGSNVGFQNWHPTPVTADGGRLAGQAQMGGVWEWTSSPLRRHEGFEPMSLYPNYTADFFDEKHNIILGGSWATHPRIAGRKSFVNWYQRNYPYAWAGARLVRDAKN</sequence>
<evidence type="ECO:0000256" key="1">
    <source>
        <dbReference type="ARBA" id="ARBA00022603"/>
    </source>
</evidence>
<dbReference type="GeneID" id="41956786"/>
<dbReference type="SUPFAM" id="SSF56436">
    <property type="entry name" value="C-type lectin-like"/>
    <property type="match status" value="1"/>
</dbReference>
<organism evidence="11 12">
    <name type="scientific">Pyricularia grisea</name>
    <name type="common">Crabgrass-specific blast fungus</name>
    <name type="synonym">Magnaporthe grisea</name>
    <dbReference type="NCBI Taxonomy" id="148305"/>
    <lineage>
        <taxon>Eukaryota</taxon>
        <taxon>Fungi</taxon>
        <taxon>Dikarya</taxon>
        <taxon>Ascomycota</taxon>
        <taxon>Pezizomycotina</taxon>
        <taxon>Sordariomycetes</taxon>
        <taxon>Sordariomycetidae</taxon>
        <taxon>Magnaporthales</taxon>
        <taxon>Pyriculariaceae</taxon>
        <taxon>Pyricularia</taxon>
    </lineage>
</organism>
<evidence type="ECO:0000256" key="4">
    <source>
        <dbReference type="ARBA" id="ARBA00023002"/>
    </source>
</evidence>
<evidence type="ECO:0000256" key="2">
    <source>
        <dbReference type="ARBA" id="ARBA00022679"/>
    </source>
</evidence>
<evidence type="ECO:0000259" key="10">
    <source>
        <dbReference type="Pfam" id="PF12867"/>
    </source>
</evidence>
<dbReference type="RefSeq" id="XP_030988383.1">
    <property type="nucleotide sequence ID" value="XM_031121874.1"/>
</dbReference>
<dbReference type="InterPro" id="IPR029063">
    <property type="entry name" value="SAM-dependent_MTases_sf"/>
</dbReference>
<dbReference type="InterPro" id="IPR024775">
    <property type="entry name" value="DinB-like"/>
</dbReference>
<reference evidence="12" key="3">
    <citation type="submission" date="2025-08" db="UniProtKB">
        <authorList>
            <consortium name="RefSeq"/>
        </authorList>
    </citation>
    <scope>IDENTIFICATION</scope>
    <source>
        <strain evidence="12">NI907</strain>
    </source>
</reference>
<keyword evidence="1" id="KW-0489">Methyltransferase</keyword>
<feature type="domain" description="Sulfatase-modifying factor enzyme-like" evidence="8">
    <location>
        <begin position="638"/>
        <end position="955"/>
    </location>
</feature>